<sequence length="632" mass="68293">MNDARFTGLSRDSWAAVADHLLLSLRGWASPGHARIDLPGQQSAYGPASDSLEAFARSFLLAAIRLKGDDGNDPHDLAGWYAEGLRAGTDPRSPHAWPRPDQLGQAKVEACSIALGLQLSRQWLWDRLDDRDREQIVAWLATVVGEKYPPINWVWFQIVVETFLKSVGGPWSRDDIDSGLAVHESLYRGHGWYADGPERAFDHYNGWALHVYPLLWASMDAGLCDPALVTRWRERLTAFLDSAVHLVGGNGAPLIQGRSLTYRFAAAAPFWIGAITGATDLAPGLLRRTTSGMLKYFLDHGAPDRRGLLTLGWHGEWPAIAQSYSGPGSPYWAVKGMLGLMLPASHPVWTAAEEPLPVERSDFVRELAEPGWLISGTRADGIVRVVNHGTDHSVPGDERADSPLYARLGYSTHTMPPLSTPYWAQPLENSVSIVHPELGRSHRNGFTTTGSNASIAVTHWVRTTDDTGPEHGSGRGGAVVTGPTVAMVSSLRGSHEVRAARIDPDAVVEPGLLLEMSGWPLTSDTPPSAVLEARADVRAAELLSSVEGRIGFDAVDVRRSDESEALGNHTAIPVVRAAAVPGQILVAIVSLSGGRPEPVPSLAVDGGCIRVTWSDGIDEILCEFRSRPCSAC</sequence>
<feature type="domain" description="DUF2264" evidence="1">
    <location>
        <begin position="10"/>
        <end position="356"/>
    </location>
</feature>
<dbReference type="Pfam" id="PF10022">
    <property type="entry name" value="DUF2264"/>
    <property type="match status" value="1"/>
</dbReference>
<keyword evidence="3" id="KW-1185">Reference proteome</keyword>
<accession>A0ABN1QZ17</accession>
<dbReference type="PANTHER" id="PTHR35339:SF4">
    <property type="entry name" value="LINALOOL DEHYDRATASE_ISOMERASE DOMAIN-CONTAINING PROTEIN"/>
    <property type="match status" value="1"/>
</dbReference>
<dbReference type="PANTHER" id="PTHR35339">
    <property type="entry name" value="LINALOOL DEHYDRATASE_ISOMERASE DOMAIN-CONTAINING PROTEIN"/>
    <property type="match status" value="1"/>
</dbReference>
<reference evidence="2 3" key="1">
    <citation type="journal article" date="2019" name="Int. J. Syst. Evol. Microbiol.">
        <title>The Global Catalogue of Microorganisms (GCM) 10K type strain sequencing project: providing services to taxonomists for standard genome sequencing and annotation.</title>
        <authorList>
            <consortium name="The Broad Institute Genomics Platform"/>
            <consortium name="The Broad Institute Genome Sequencing Center for Infectious Disease"/>
            <person name="Wu L."/>
            <person name="Ma J."/>
        </authorList>
    </citation>
    <scope>NUCLEOTIDE SEQUENCE [LARGE SCALE GENOMIC DNA]</scope>
    <source>
        <strain evidence="2 3">JCM 10977</strain>
    </source>
</reference>
<dbReference type="EMBL" id="BAAAHK010000012">
    <property type="protein sequence ID" value="GAA0949489.1"/>
    <property type="molecule type" value="Genomic_DNA"/>
</dbReference>
<comment type="caution">
    <text evidence="2">The sequence shown here is derived from an EMBL/GenBank/DDBJ whole genome shotgun (WGS) entry which is preliminary data.</text>
</comment>
<evidence type="ECO:0000313" key="3">
    <source>
        <dbReference type="Proteomes" id="UP001500542"/>
    </source>
</evidence>
<protein>
    <submittedName>
        <fullName evidence="2">DUF2264 domain-containing protein</fullName>
    </submittedName>
</protein>
<organism evidence="2 3">
    <name type="scientific">Kribbella koreensis</name>
    <dbReference type="NCBI Taxonomy" id="57909"/>
    <lineage>
        <taxon>Bacteria</taxon>
        <taxon>Bacillati</taxon>
        <taxon>Actinomycetota</taxon>
        <taxon>Actinomycetes</taxon>
        <taxon>Propionibacteriales</taxon>
        <taxon>Kribbellaceae</taxon>
        <taxon>Kribbella</taxon>
    </lineage>
</organism>
<gene>
    <name evidence="2" type="ORF">GCM10009554_48220</name>
</gene>
<evidence type="ECO:0000259" key="1">
    <source>
        <dbReference type="Pfam" id="PF10022"/>
    </source>
</evidence>
<dbReference type="InterPro" id="IPR049349">
    <property type="entry name" value="DUF2264_N"/>
</dbReference>
<name>A0ABN1QZ17_9ACTN</name>
<proteinExistence type="predicted"/>
<dbReference type="Proteomes" id="UP001500542">
    <property type="component" value="Unassembled WGS sequence"/>
</dbReference>
<dbReference type="RefSeq" id="WP_343974266.1">
    <property type="nucleotide sequence ID" value="NZ_BAAAHK010000012.1"/>
</dbReference>
<evidence type="ECO:0000313" key="2">
    <source>
        <dbReference type="EMBL" id="GAA0949489.1"/>
    </source>
</evidence>
<dbReference type="InterPro" id="IPR016624">
    <property type="entry name" value="UCP014753"/>
</dbReference>